<evidence type="ECO:0000313" key="2">
    <source>
        <dbReference type="Proteomes" id="UP000886520"/>
    </source>
</evidence>
<dbReference type="EMBL" id="JABFUD020000020">
    <property type="protein sequence ID" value="KAI5064123.1"/>
    <property type="molecule type" value="Genomic_DNA"/>
</dbReference>
<reference evidence="1" key="1">
    <citation type="submission" date="2021-01" db="EMBL/GenBank/DDBJ databases">
        <title>Adiantum capillus-veneris genome.</title>
        <authorList>
            <person name="Fang Y."/>
            <person name="Liao Q."/>
        </authorList>
    </citation>
    <scope>NUCLEOTIDE SEQUENCE</scope>
    <source>
        <strain evidence="1">H3</strain>
        <tissue evidence="1">Leaf</tissue>
    </source>
</reference>
<accession>A0A9D4U9U9</accession>
<protein>
    <submittedName>
        <fullName evidence="1">Uncharacterized protein</fullName>
    </submittedName>
</protein>
<evidence type="ECO:0000313" key="1">
    <source>
        <dbReference type="EMBL" id="KAI5064123.1"/>
    </source>
</evidence>
<sequence>MVSLWKCKKPRHNNLQANDNDIDKVIRANVGITRLGTRQGMLDTSAMMFMIWDYERDVCETLYLSGCVCQMWHLVAHSWNFSSTQCKVADTCKGGALSGVICGIFGYASFVQPSSYPHYDDIYEVFYDAMEARSQRNVEKGIEECQIGAILASTIEHNKGHGTF</sequence>
<keyword evidence="2" id="KW-1185">Reference proteome</keyword>
<dbReference type="Proteomes" id="UP000886520">
    <property type="component" value="Chromosome 20"/>
</dbReference>
<gene>
    <name evidence="1" type="ORF">GOP47_0020793</name>
</gene>
<name>A0A9D4U9U9_ADICA</name>
<dbReference type="AlphaFoldDB" id="A0A9D4U9U9"/>
<proteinExistence type="predicted"/>
<comment type="caution">
    <text evidence="1">The sequence shown here is derived from an EMBL/GenBank/DDBJ whole genome shotgun (WGS) entry which is preliminary data.</text>
</comment>
<organism evidence="1 2">
    <name type="scientific">Adiantum capillus-veneris</name>
    <name type="common">Maidenhair fern</name>
    <dbReference type="NCBI Taxonomy" id="13818"/>
    <lineage>
        <taxon>Eukaryota</taxon>
        <taxon>Viridiplantae</taxon>
        <taxon>Streptophyta</taxon>
        <taxon>Embryophyta</taxon>
        <taxon>Tracheophyta</taxon>
        <taxon>Polypodiopsida</taxon>
        <taxon>Polypodiidae</taxon>
        <taxon>Polypodiales</taxon>
        <taxon>Pteridineae</taxon>
        <taxon>Pteridaceae</taxon>
        <taxon>Vittarioideae</taxon>
        <taxon>Adiantum</taxon>
    </lineage>
</organism>